<gene>
    <name evidence="2" type="ORF">KSF_045540</name>
</gene>
<proteinExistence type="predicted"/>
<protein>
    <submittedName>
        <fullName evidence="2">Uncharacterized protein</fullName>
    </submittedName>
</protein>
<dbReference type="AlphaFoldDB" id="A0A8J3ISI8"/>
<reference evidence="2" key="1">
    <citation type="submission" date="2020-10" db="EMBL/GenBank/DDBJ databases">
        <title>Taxonomic study of unclassified bacteria belonging to the class Ktedonobacteria.</title>
        <authorList>
            <person name="Yabe S."/>
            <person name="Wang C.M."/>
            <person name="Zheng Y."/>
            <person name="Sakai Y."/>
            <person name="Cavaletti L."/>
            <person name="Monciardini P."/>
            <person name="Donadio S."/>
        </authorList>
    </citation>
    <scope>NUCLEOTIDE SEQUENCE</scope>
    <source>
        <strain evidence="2">ID150040</strain>
    </source>
</reference>
<comment type="caution">
    <text evidence="2">The sequence shown here is derived from an EMBL/GenBank/DDBJ whole genome shotgun (WGS) entry which is preliminary data.</text>
</comment>
<keyword evidence="1" id="KW-1133">Transmembrane helix</keyword>
<evidence type="ECO:0000313" key="2">
    <source>
        <dbReference type="EMBL" id="GHO94506.1"/>
    </source>
</evidence>
<organism evidence="2 3">
    <name type="scientific">Reticulibacter mediterranei</name>
    <dbReference type="NCBI Taxonomy" id="2778369"/>
    <lineage>
        <taxon>Bacteria</taxon>
        <taxon>Bacillati</taxon>
        <taxon>Chloroflexota</taxon>
        <taxon>Ktedonobacteria</taxon>
        <taxon>Ktedonobacterales</taxon>
        <taxon>Reticulibacteraceae</taxon>
        <taxon>Reticulibacter</taxon>
    </lineage>
</organism>
<feature type="transmembrane region" description="Helical" evidence="1">
    <location>
        <begin position="12"/>
        <end position="35"/>
    </location>
</feature>
<accession>A0A8J3ISI8</accession>
<keyword evidence="3" id="KW-1185">Reference proteome</keyword>
<evidence type="ECO:0000256" key="1">
    <source>
        <dbReference type="SAM" id="Phobius"/>
    </source>
</evidence>
<feature type="transmembrane region" description="Helical" evidence="1">
    <location>
        <begin position="130"/>
        <end position="152"/>
    </location>
</feature>
<keyword evidence="1" id="KW-0472">Membrane</keyword>
<sequence length="170" mass="17746">MEETTTSPSRLFTALAIGAGVGILCVALNVVITFLNAPIYQAVVNEGKAVTGNTYAVFGLACLGLFIQVLACFLTGFIVGKATIQRQLGFYAAVVTSAIVYLASFAVRYIPNYPGNLTSSTSVSAGMATGGIITVIVFLIIWGLVGGLIGLWGARISTRKHPAYAGQPHE</sequence>
<feature type="transmembrane region" description="Helical" evidence="1">
    <location>
        <begin position="90"/>
        <end position="110"/>
    </location>
</feature>
<evidence type="ECO:0000313" key="3">
    <source>
        <dbReference type="Proteomes" id="UP000597444"/>
    </source>
</evidence>
<keyword evidence="1" id="KW-0812">Transmembrane</keyword>
<name>A0A8J3ISI8_9CHLR</name>
<dbReference type="Proteomes" id="UP000597444">
    <property type="component" value="Unassembled WGS sequence"/>
</dbReference>
<feature type="transmembrane region" description="Helical" evidence="1">
    <location>
        <begin position="55"/>
        <end position="78"/>
    </location>
</feature>
<dbReference type="EMBL" id="BNJK01000001">
    <property type="protein sequence ID" value="GHO94506.1"/>
    <property type="molecule type" value="Genomic_DNA"/>
</dbReference>